<name>B8HSW2_CYAP4</name>
<keyword evidence="1" id="KW-1133">Transmembrane helix</keyword>
<proteinExistence type="predicted"/>
<dbReference type="HOGENOM" id="CLU_3396088_0_0_3"/>
<reference evidence="2" key="1">
    <citation type="submission" date="2009-01" db="EMBL/GenBank/DDBJ databases">
        <title>Complete sequence of chromosome Cyanothece sp. PCC 7425.</title>
        <authorList>
            <consortium name="US DOE Joint Genome Institute"/>
            <person name="Lucas S."/>
            <person name="Copeland A."/>
            <person name="Lapidus A."/>
            <person name="Glavina del Rio T."/>
            <person name="Dalin E."/>
            <person name="Tice H."/>
            <person name="Bruce D."/>
            <person name="Goodwin L."/>
            <person name="Pitluck S."/>
            <person name="Sims D."/>
            <person name="Meineke L."/>
            <person name="Brettin T."/>
            <person name="Detter J.C."/>
            <person name="Han C."/>
            <person name="Larimer F."/>
            <person name="Land M."/>
            <person name="Hauser L."/>
            <person name="Kyrpides N."/>
            <person name="Ovchinnikova G."/>
            <person name="Liberton M."/>
            <person name="Stoeckel J."/>
            <person name="Banerjee A."/>
            <person name="Singh A."/>
            <person name="Page L."/>
            <person name="Sato H."/>
            <person name="Zhao L."/>
            <person name="Sherman L."/>
            <person name="Pakrasi H."/>
            <person name="Richardson P."/>
        </authorList>
    </citation>
    <scope>NUCLEOTIDE SEQUENCE</scope>
    <source>
        <strain evidence="2">PCC 7425</strain>
    </source>
</reference>
<keyword evidence="1" id="KW-0472">Membrane</keyword>
<organism evidence="2">
    <name type="scientific">Cyanothece sp. (strain PCC 7425 / ATCC 29141)</name>
    <dbReference type="NCBI Taxonomy" id="395961"/>
    <lineage>
        <taxon>Bacteria</taxon>
        <taxon>Bacillati</taxon>
        <taxon>Cyanobacteriota</taxon>
        <taxon>Cyanophyceae</taxon>
        <taxon>Gomontiellales</taxon>
        <taxon>Cyanothecaceae</taxon>
        <taxon>Cyanothece</taxon>
    </lineage>
</organism>
<protein>
    <submittedName>
        <fullName evidence="2">Uncharacterized protein</fullName>
    </submittedName>
</protein>
<dbReference type="AlphaFoldDB" id="B8HSW2"/>
<accession>B8HSW2</accession>
<gene>
    <name evidence="2" type="ordered locus">Cyan7425_0367</name>
</gene>
<keyword evidence="1" id="KW-0812">Transmembrane</keyword>
<evidence type="ECO:0000256" key="1">
    <source>
        <dbReference type="SAM" id="Phobius"/>
    </source>
</evidence>
<feature type="transmembrane region" description="Helical" evidence="1">
    <location>
        <begin position="6"/>
        <end position="25"/>
    </location>
</feature>
<sequence length="31" mass="3227">MSAGLSYIVILAGSLGAVVSLYYALKLVKLI</sequence>
<dbReference type="STRING" id="395961.Cyan7425_0367"/>
<dbReference type="KEGG" id="cyn:Cyan7425_0367"/>
<evidence type="ECO:0000313" key="2">
    <source>
        <dbReference type="EMBL" id="ACL42759.1"/>
    </source>
</evidence>
<dbReference type="EMBL" id="CP001344">
    <property type="protein sequence ID" value="ACL42759.1"/>
    <property type="molecule type" value="Genomic_DNA"/>
</dbReference>